<feature type="compositionally biased region" description="Polar residues" evidence="1">
    <location>
        <begin position="257"/>
        <end position="266"/>
    </location>
</feature>
<dbReference type="Proteomes" id="UP001162031">
    <property type="component" value="Unassembled WGS sequence"/>
</dbReference>
<feature type="compositionally biased region" description="Low complexity" evidence="1">
    <location>
        <begin position="19"/>
        <end position="30"/>
    </location>
</feature>
<comment type="caution">
    <text evidence="3">The sequence shown here is derived from an EMBL/GenBank/DDBJ whole genome shotgun (WGS) entry which is preliminary data.</text>
</comment>
<evidence type="ECO:0008006" key="5">
    <source>
        <dbReference type="Google" id="ProtNLM"/>
    </source>
</evidence>
<accession>A0AAV0TE94</accession>
<feature type="region of interest" description="Disordered" evidence="1">
    <location>
        <begin position="236"/>
        <end position="266"/>
    </location>
</feature>
<evidence type="ECO:0000256" key="2">
    <source>
        <dbReference type="SAM" id="SignalP"/>
    </source>
</evidence>
<gene>
    <name evidence="3" type="ORF">HBR001_LOCUS1936</name>
</gene>
<feature type="signal peptide" evidence="2">
    <location>
        <begin position="1"/>
        <end position="19"/>
    </location>
</feature>
<evidence type="ECO:0000313" key="4">
    <source>
        <dbReference type="Proteomes" id="UP001162031"/>
    </source>
</evidence>
<proteinExistence type="predicted"/>
<feature type="chain" id="PRO_5043740375" description="Cysteine-rich protein" evidence="2">
    <location>
        <begin position="20"/>
        <end position="288"/>
    </location>
</feature>
<dbReference type="AlphaFoldDB" id="A0AAV0TE94"/>
<organism evidence="3 4">
    <name type="scientific">Hyaloperonospora brassicae</name>
    <name type="common">Brassica downy mildew</name>
    <name type="synonym">Peronospora brassicae</name>
    <dbReference type="NCBI Taxonomy" id="162125"/>
    <lineage>
        <taxon>Eukaryota</taxon>
        <taxon>Sar</taxon>
        <taxon>Stramenopiles</taxon>
        <taxon>Oomycota</taxon>
        <taxon>Peronosporomycetes</taxon>
        <taxon>Peronosporales</taxon>
        <taxon>Peronosporaceae</taxon>
        <taxon>Hyaloperonospora</taxon>
    </lineage>
</organism>
<evidence type="ECO:0000313" key="3">
    <source>
        <dbReference type="EMBL" id="CAI5718054.1"/>
    </source>
</evidence>
<feature type="region of interest" description="Disordered" evidence="1">
    <location>
        <begin position="19"/>
        <end position="38"/>
    </location>
</feature>
<reference evidence="3" key="1">
    <citation type="submission" date="2022-12" db="EMBL/GenBank/DDBJ databases">
        <authorList>
            <person name="Webb A."/>
        </authorList>
    </citation>
    <scope>NUCLEOTIDE SEQUENCE</scope>
    <source>
        <strain evidence="3">Hp1</strain>
    </source>
</reference>
<dbReference type="EMBL" id="CANTFL010000198">
    <property type="protein sequence ID" value="CAI5718054.1"/>
    <property type="molecule type" value="Genomic_DNA"/>
</dbReference>
<sequence>MVAVYPIVLLALTAKLATADTTPDNTPDNTPDADESNSLMMAVGTNGTTVQATSGTTSYMNTEYNPDRCLLQFLSLACDDDDCGELNGFKLECVSKGMQNGREKKMCECQAADADKCQNSVNPNATSGTVAQFGECSDQLQCVDSYGYIATSQEEGPVCAERLHCLQEINSEATQPASICHTCMSCIAQNDAAEKQLAAAKRFNCSAICPKEILDTVAERNAAGVGIADSYTVTGSASDAGDRDNATTRPDNAATPRETSGSSMVKPQTSVGAIAAAIVAVVLVAALN</sequence>
<keyword evidence="2" id="KW-0732">Signal</keyword>
<name>A0AAV0TE94_HYABA</name>
<evidence type="ECO:0000256" key="1">
    <source>
        <dbReference type="SAM" id="MobiDB-lite"/>
    </source>
</evidence>
<protein>
    <recommendedName>
        <fullName evidence="5">Cysteine-rich protein</fullName>
    </recommendedName>
</protein>
<keyword evidence="4" id="KW-1185">Reference proteome</keyword>